<comment type="subcellular location">
    <subcellularLocation>
        <location evidence="4">Cytoplasm</location>
    </subcellularLocation>
</comment>
<keyword evidence="4" id="KW-0963">Cytoplasm</keyword>
<evidence type="ECO:0000256" key="1">
    <source>
        <dbReference type="ARBA" id="ARBA00010835"/>
    </source>
</evidence>
<evidence type="ECO:0000256" key="3">
    <source>
        <dbReference type="ARBA" id="ARBA00022917"/>
    </source>
</evidence>
<dbReference type="GO" id="GO:0005737">
    <property type="term" value="C:cytoplasm"/>
    <property type="evidence" value="ECO:0007669"/>
    <property type="project" value="UniProtKB-SubCell"/>
</dbReference>
<dbReference type="Proteomes" id="UP000176253">
    <property type="component" value="Unassembled WGS sequence"/>
</dbReference>
<comment type="caution">
    <text evidence="7">The sequence shown here is derived from an EMBL/GenBank/DDBJ whole genome shotgun (WGS) entry which is preliminary data.</text>
</comment>
<comment type="PTM">
    <text evidence="4">Methylated by PrmC. Methylation increases the termination efficiency of RF2.</text>
</comment>
<comment type="similarity">
    <text evidence="1 4">Belongs to the prokaryotic/mitochondrial release factor family.</text>
</comment>
<dbReference type="Gene3D" id="3.30.70.1660">
    <property type="match status" value="1"/>
</dbReference>
<dbReference type="GO" id="GO:0016149">
    <property type="term" value="F:translation release factor activity, codon specific"/>
    <property type="evidence" value="ECO:0007669"/>
    <property type="project" value="UniProtKB-UniRule"/>
</dbReference>
<evidence type="ECO:0000313" key="8">
    <source>
        <dbReference type="Proteomes" id="UP000176253"/>
    </source>
</evidence>
<comment type="function">
    <text evidence="4">Peptide chain release factor 2 directs the termination of translation in response to the peptide chain termination codons UGA and UAA.</text>
</comment>
<proteinExistence type="inferred from homology"/>
<feature type="modified residue" description="N5-methylglutamine" evidence="4">
    <location>
        <position position="220"/>
    </location>
</feature>
<gene>
    <name evidence="4" type="primary">prfB</name>
    <name evidence="7" type="ORF">A3D78_02625</name>
</gene>
<dbReference type="InterPro" id="IPR045853">
    <property type="entry name" value="Pep_chain_release_fac_I_sf"/>
</dbReference>
<evidence type="ECO:0000313" key="7">
    <source>
        <dbReference type="EMBL" id="OGG19259.1"/>
    </source>
</evidence>
<dbReference type="HAMAP" id="MF_00094">
    <property type="entry name" value="Rel_fac_2"/>
    <property type="match status" value="1"/>
</dbReference>
<dbReference type="InterPro" id="IPR005139">
    <property type="entry name" value="PCRF"/>
</dbReference>
<keyword evidence="2 4" id="KW-0488">Methylation</keyword>
<evidence type="ECO:0000256" key="4">
    <source>
        <dbReference type="HAMAP-Rule" id="MF_00094"/>
    </source>
</evidence>
<protein>
    <recommendedName>
        <fullName evidence="4 5">Peptide chain release factor 2</fullName>
        <shortName evidence="4">RF-2</shortName>
    </recommendedName>
</protein>
<dbReference type="Gene3D" id="3.30.160.20">
    <property type="match status" value="1"/>
</dbReference>
<dbReference type="PANTHER" id="PTHR43116:SF3">
    <property type="entry name" value="CLASS I PEPTIDE CHAIN RELEASE FACTOR"/>
    <property type="match status" value="1"/>
</dbReference>
<accession>A0A1F6A3M3</accession>
<dbReference type="Pfam" id="PF03462">
    <property type="entry name" value="PCRF"/>
    <property type="match status" value="1"/>
</dbReference>
<dbReference type="SMART" id="SM00937">
    <property type="entry name" value="PCRF"/>
    <property type="match status" value="1"/>
</dbReference>
<organism evidence="7 8">
    <name type="scientific">Candidatus Gottesmanbacteria bacterium RIFCSPHIGHO2_02_FULL_39_14</name>
    <dbReference type="NCBI Taxonomy" id="1798383"/>
    <lineage>
        <taxon>Bacteria</taxon>
        <taxon>Candidatus Gottesmaniibacteriota</taxon>
    </lineage>
</organism>
<dbReference type="NCBIfam" id="TIGR00020">
    <property type="entry name" value="prfB"/>
    <property type="match status" value="1"/>
</dbReference>
<dbReference type="PANTHER" id="PTHR43116">
    <property type="entry name" value="PEPTIDE CHAIN RELEASE FACTOR 2"/>
    <property type="match status" value="1"/>
</dbReference>
<feature type="domain" description="Prokaryotic-type class I peptide chain release factors" evidence="6">
    <location>
        <begin position="213"/>
        <end position="229"/>
    </location>
</feature>
<evidence type="ECO:0000256" key="5">
    <source>
        <dbReference type="NCBIfam" id="TIGR00020"/>
    </source>
</evidence>
<reference evidence="7 8" key="1">
    <citation type="journal article" date="2016" name="Nat. Commun.">
        <title>Thousands of microbial genomes shed light on interconnected biogeochemical processes in an aquifer system.</title>
        <authorList>
            <person name="Anantharaman K."/>
            <person name="Brown C.T."/>
            <person name="Hug L.A."/>
            <person name="Sharon I."/>
            <person name="Castelle C.J."/>
            <person name="Probst A.J."/>
            <person name="Thomas B.C."/>
            <person name="Singh A."/>
            <person name="Wilkins M.J."/>
            <person name="Karaoz U."/>
            <person name="Brodie E.L."/>
            <person name="Williams K.H."/>
            <person name="Hubbard S.S."/>
            <person name="Banfield J.F."/>
        </authorList>
    </citation>
    <scope>NUCLEOTIDE SEQUENCE [LARGE SCALE GENOMIC DNA]</scope>
</reference>
<keyword evidence="3 4" id="KW-0648">Protein biosynthesis</keyword>
<evidence type="ECO:0000256" key="2">
    <source>
        <dbReference type="ARBA" id="ARBA00022481"/>
    </source>
</evidence>
<evidence type="ECO:0000259" key="6">
    <source>
        <dbReference type="PROSITE" id="PS00745"/>
    </source>
</evidence>
<name>A0A1F6A3M3_9BACT</name>
<dbReference type="PROSITE" id="PS00745">
    <property type="entry name" value="RF_PROK_I"/>
    <property type="match status" value="1"/>
</dbReference>
<dbReference type="InterPro" id="IPR004374">
    <property type="entry name" value="PrfB"/>
</dbReference>
<dbReference type="STRING" id="1798383.A3D78_02625"/>
<dbReference type="Pfam" id="PF00472">
    <property type="entry name" value="RF-1"/>
    <property type="match status" value="1"/>
</dbReference>
<dbReference type="EMBL" id="MFJM01000004">
    <property type="protein sequence ID" value="OGG19259.1"/>
    <property type="molecule type" value="Genomic_DNA"/>
</dbReference>
<dbReference type="InterPro" id="IPR000352">
    <property type="entry name" value="Pep_chain_release_fac_I"/>
</dbReference>
<dbReference type="AlphaFoldDB" id="A0A1F6A3M3"/>
<dbReference type="SUPFAM" id="SSF75620">
    <property type="entry name" value="Release factor"/>
    <property type="match status" value="1"/>
</dbReference>
<sequence length="337" mass="38311">MNNIVRLKELSSKLKIEDKKKRIAEIESASANSAFWSEREKSTSVMKELAVLSKQVKEVEEIESEINSGRAETAEIRMNKLEFDLFFSGPHDREGAIISIHAGQGGTEAMDWAEMLMRMYSRFIESKGWHYELVDQTAGDEAGVKSVTMTVPEYLAYGYLKGESGAHRLVRQSPFNADKLRQTSFALVEVIPVIEDNREVEIKDDDLEWDFFRSGGKGGQNVNKVSTAVRLKHKPTGIIVECQEQRYQGQNRETALKLLRGKLWHLMEQAKVNHLSELKGKYKPASWGNQIRSYVLHPYHLVKDVRTGHETSDSKSVLDGNIEPFLTAYLKKFSTVV</sequence>
<dbReference type="Gene3D" id="1.20.58.410">
    <property type="entry name" value="Release factor"/>
    <property type="match status" value="1"/>
</dbReference>